<dbReference type="EMBL" id="JAPFPW010000001">
    <property type="protein sequence ID" value="MCW7752378.1"/>
    <property type="molecule type" value="Genomic_DNA"/>
</dbReference>
<dbReference type="Pfam" id="PF10135">
    <property type="entry name" value="Rod-binding"/>
    <property type="match status" value="1"/>
</dbReference>
<protein>
    <submittedName>
        <fullName evidence="2">Rod-binding protein</fullName>
    </submittedName>
</protein>
<evidence type="ECO:0000259" key="1">
    <source>
        <dbReference type="Pfam" id="PF10135"/>
    </source>
</evidence>
<gene>
    <name evidence="2" type="ORF">OOT00_00060</name>
</gene>
<dbReference type="RefSeq" id="WP_265423250.1">
    <property type="nucleotide sequence ID" value="NZ_JAPFPW010000001.1"/>
</dbReference>
<keyword evidence="3" id="KW-1185">Reference proteome</keyword>
<sequence>MRLDSGVQMAMVSESRIAGDVKAAAKIAEKERLKEACAGFEAIMLQTMMKAMRQTLPEGGIFNRSQAEEIWESRMDEELADRISRGHNSPGLRDFLYRQLARPDSEG</sequence>
<dbReference type="Proteomes" id="UP001209681">
    <property type="component" value="Unassembled WGS sequence"/>
</dbReference>
<proteinExistence type="predicted"/>
<reference evidence="2 3" key="1">
    <citation type="submission" date="2022-11" db="EMBL/GenBank/DDBJ databases">
        <title>Desulfobotulus tamanensis H1 sp. nov. - anaerobic, alkaliphilic, sulphate reducing bacterium isolated from terrestrial mud volcano.</title>
        <authorList>
            <person name="Frolova A."/>
            <person name="Merkel A.Y."/>
            <person name="Slobodkin A.I."/>
        </authorList>
    </citation>
    <scope>NUCLEOTIDE SEQUENCE [LARGE SCALE GENOMIC DNA]</scope>
    <source>
        <strain evidence="2 3">H1</strain>
    </source>
</reference>
<evidence type="ECO:0000313" key="2">
    <source>
        <dbReference type="EMBL" id="MCW7752378.1"/>
    </source>
</evidence>
<feature type="domain" description="Flagellar protein FlgJ N-terminal" evidence="1">
    <location>
        <begin position="50"/>
        <end position="99"/>
    </location>
</feature>
<name>A0ABT3N4J3_9BACT</name>
<accession>A0ABT3N4J3</accession>
<comment type="caution">
    <text evidence="2">The sequence shown here is derived from an EMBL/GenBank/DDBJ whole genome shotgun (WGS) entry which is preliminary data.</text>
</comment>
<organism evidence="2 3">
    <name type="scientific">Desulfobotulus pelophilus</name>
    <dbReference type="NCBI Taxonomy" id="2823377"/>
    <lineage>
        <taxon>Bacteria</taxon>
        <taxon>Pseudomonadati</taxon>
        <taxon>Thermodesulfobacteriota</taxon>
        <taxon>Desulfobacteria</taxon>
        <taxon>Desulfobacterales</taxon>
        <taxon>Desulfobacteraceae</taxon>
        <taxon>Desulfobotulus</taxon>
    </lineage>
</organism>
<dbReference type="InterPro" id="IPR019301">
    <property type="entry name" value="Flagellar_prot_FlgJ_N"/>
</dbReference>
<evidence type="ECO:0000313" key="3">
    <source>
        <dbReference type="Proteomes" id="UP001209681"/>
    </source>
</evidence>